<comment type="caution">
    <text evidence="2">The sequence shown here is derived from an EMBL/GenBank/DDBJ whole genome shotgun (WGS) entry which is preliminary data.</text>
</comment>
<evidence type="ECO:0000313" key="2">
    <source>
        <dbReference type="EMBL" id="TGG90906.1"/>
    </source>
</evidence>
<dbReference type="PRINTS" id="PR00111">
    <property type="entry name" value="ABHYDROLASE"/>
</dbReference>
<organism evidence="2 3">
    <name type="scientific">Aphanocapsa feldmannii 277cV</name>
    <dbReference type="NCBI Taxonomy" id="2507553"/>
    <lineage>
        <taxon>Bacteria</taxon>
        <taxon>Bacillati</taxon>
        <taxon>Cyanobacteriota</taxon>
        <taxon>Cyanophyceae</taxon>
        <taxon>Oscillatoriophycideae</taxon>
        <taxon>Chroococcales</taxon>
        <taxon>Microcystaceae</taxon>
        <taxon>Aphanocapsa</taxon>
    </lineage>
</organism>
<dbReference type="PANTHER" id="PTHR46438">
    <property type="entry name" value="ALPHA/BETA-HYDROLASES SUPERFAMILY PROTEIN"/>
    <property type="match status" value="1"/>
</dbReference>
<dbReference type="GO" id="GO:0016787">
    <property type="term" value="F:hydrolase activity"/>
    <property type="evidence" value="ECO:0007669"/>
    <property type="project" value="UniProtKB-KW"/>
</dbReference>
<name>A0A524RLI9_9CHRO</name>
<dbReference type="PRINTS" id="PR00412">
    <property type="entry name" value="EPOXHYDRLASE"/>
</dbReference>
<dbReference type="InterPro" id="IPR000639">
    <property type="entry name" value="Epox_hydrolase-like"/>
</dbReference>
<dbReference type="InterPro" id="IPR000073">
    <property type="entry name" value="AB_hydrolase_1"/>
</dbReference>
<feature type="domain" description="AB hydrolase-1" evidence="1">
    <location>
        <begin position="35"/>
        <end position="284"/>
    </location>
</feature>
<dbReference type="AlphaFoldDB" id="A0A524RLI9"/>
<protein>
    <submittedName>
        <fullName evidence="2">Alpha/beta fold hydrolase</fullName>
    </submittedName>
</protein>
<proteinExistence type="predicted"/>
<evidence type="ECO:0000313" key="3">
    <source>
        <dbReference type="Proteomes" id="UP000317990"/>
    </source>
</evidence>
<keyword evidence="2" id="KW-0378">Hydrolase</keyword>
<dbReference type="EMBL" id="SRMO01000084">
    <property type="protein sequence ID" value="TGG90906.1"/>
    <property type="molecule type" value="Genomic_DNA"/>
</dbReference>
<reference evidence="2 3" key="1">
    <citation type="journal article" date="2019" name="mSystems">
        <title>Life at home and on the roam: Genomic adaptions reflect the dual lifestyle of an intracellular, facultative symbiont.</title>
        <authorList>
            <person name="Burgsdorf I."/>
        </authorList>
    </citation>
    <scope>NUCLEOTIDE SEQUENCE [LARGE SCALE GENOMIC DNA]</scope>
    <source>
        <strain evidence="2">277cV</strain>
    </source>
</reference>
<dbReference type="PANTHER" id="PTHR46438:SF2">
    <property type="entry name" value="ALPHA_BETA-HYDROLASES SUPERFAMILY PROTEIN"/>
    <property type="match status" value="1"/>
</dbReference>
<evidence type="ECO:0000259" key="1">
    <source>
        <dbReference type="Pfam" id="PF12697"/>
    </source>
</evidence>
<accession>A0A524RLI9</accession>
<dbReference type="SUPFAM" id="SSF53474">
    <property type="entry name" value="alpha/beta-Hydrolases"/>
    <property type="match status" value="1"/>
</dbReference>
<dbReference type="Proteomes" id="UP000317990">
    <property type="component" value="Unassembled WGS sequence"/>
</dbReference>
<dbReference type="Pfam" id="PF12697">
    <property type="entry name" value="Abhydrolase_6"/>
    <property type="match status" value="1"/>
</dbReference>
<gene>
    <name evidence="2" type="ORF">ERJ67_09345</name>
</gene>
<sequence length="298" mass="32486">MERQDGPDWGQFHVYRWRGHRLHWRRLGDPTAPALLLIHGFGASSGHWRRNAAAFAAAGWCVYGLDLLGFGASDQPALRQDNRLWALQVQDFLSQVVRGQAVLMGNSLGGLVAITAAVLAPEQVRAVVAAPLPDPALIRAPAQRLGPWRRRCRRLGAGLLPLPLVRLLLHLGARWPLLDLCLAAAYCDRRACDPALRRLIATPARRGAAAAALRGMTLGMASRPWCATAPALLPRVSVPCLLIWGLDDRLVPVAVLSRIRPLLPAAAVVLLPGVGHCVHDERPDCFNQRVMAWLSQLA</sequence>
<dbReference type="Gene3D" id="3.40.50.1820">
    <property type="entry name" value="alpha/beta hydrolase"/>
    <property type="match status" value="1"/>
</dbReference>
<dbReference type="InterPro" id="IPR029058">
    <property type="entry name" value="AB_hydrolase_fold"/>
</dbReference>